<evidence type="ECO:0000256" key="1">
    <source>
        <dbReference type="ARBA" id="ARBA00001772"/>
    </source>
</evidence>
<keyword evidence="12" id="KW-0346">Stress response</keyword>
<dbReference type="InterPro" id="IPR009003">
    <property type="entry name" value="Peptidase_S1_PA"/>
</dbReference>
<dbReference type="InterPro" id="IPR011782">
    <property type="entry name" value="Pept_S1C_Do"/>
</dbReference>
<evidence type="ECO:0000259" key="16">
    <source>
        <dbReference type="PROSITE" id="PS50106"/>
    </source>
</evidence>
<dbReference type="EC" id="3.4.21.107" evidence="4"/>
<reference evidence="17 18" key="1">
    <citation type="submission" date="2018-01" db="EMBL/GenBank/DDBJ databases">
        <title>Metagenomic assembled genomes from two thermal pools in the Uzon Caldera, Kamchatka, Russia.</title>
        <authorList>
            <person name="Wilkins L."/>
            <person name="Ettinger C."/>
        </authorList>
    </citation>
    <scope>NUCLEOTIDE SEQUENCE [LARGE SCALE GENOMIC DNA]</scope>
    <source>
        <strain evidence="17">ZAV-08</strain>
    </source>
</reference>
<dbReference type="Pfam" id="PF13365">
    <property type="entry name" value="Trypsin_2"/>
    <property type="match status" value="1"/>
</dbReference>
<keyword evidence="6 17" id="KW-0645">Protease</keyword>
<comment type="caution">
    <text evidence="17">The sequence shown here is derived from an EMBL/GenBank/DDBJ whole genome shotgun (WGS) entry which is preliminary data.</text>
</comment>
<dbReference type="FunFam" id="2.40.10.120:FF:000007">
    <property type="entry name" value="Periplasmic serine endoprotease DegP-like"/>
    <property type="match status" value="1"/>
</dbReference>
<name>A0A2N7PNV5_9BACT</name>
<keyword evidence="10" id="KW-0378">Hydrolase</keyword>
<keyword evidence="7" id="KW-0732">Signal</keyword>
<comment type="catalytic activity">
    <reaction evidence="1">
        <text>Acts on substrates that are at least partially unfolded. The cleavage site P1 residue is normally between a pair of hydrophobic residues, such as Val-|-Val.</text>
        <dbReference type="EC" id="3.4.21.107"/>
    </reaction>
</comment>
<dbReference type="EMBL" id="PNIK01000048">
    <property type="protein sequence ID" value="PMP67468.1"/>
    <property type="molecule type" value="Genomic_DNA"/>
</dbReference>
<feature type="domain" description="PDZ" evidence="16">
    <location>
        <begin position="274"/>
        <end position="370"/>
    </location>
</feature>
<evidence type="ECO:0000313" key="18">
    <source>
        <dbReference type="Proteomes" id="UP000235460"/>
    </source>
</evidence>
<evidence type="ECO:0000256" key="9">
    <source>
        <dbReference type="ARBA" id="ARBA00022764"/>
    </source>
</evidence>
<dbReference type="InterPro" id="IPR001478">
    <property type="entry name" value="PDZ"/>
</dbReference>
<dbReference type="PANTHER" id="PTHR22939">
    <property type="entry name" value="SERINE PROTEASE FAMILY S1C HTRA-RELATED"/>
    <property type="match status" value="1"/>
</dbReference>
<dbReference type="Proteomes" id="UP000235460">
    <property type="component" value="Unassembled WGS sequence"/>
</dbReference>
<dbReference type="InterPro" id="IPR041489">
    <property type="entry name" value="PDZ_6"/>
</dbReference>
<dbReference type="PANTHER" id="PTHR22939:SF129">
    <property type="entry name" value="SERINE PROTEASE HTRA2, MITOCHONDRIAL"/>
    <property type="match status" value="1"/>
</dbReference>
<feature type="binding site" evidence="15">
    <location>
        <position position="80"/>
    </location>
    <ligand>
        <name>substrate</name>
    </ligand>
</feature>
<evidence type="ECO:0000256" key="4">
    <source>
        <dbReference type="ARBA" id="ARBA00013035"/>
    </source>
</evidence>
<evidence type="ECO:0000256" key="14">
    <source>
        <dbReference type="PIRSR" id="PIRSR611782-1"/>
    </source>
</evidence>
<gene>
    <name evidence="17" type="ORF">C0190_03245</name>
</gene>
<organism evidence="17 18">
    <name type="scientific">Thermodesulfobacterium geofontis</name>
    <dbReference type="NCBI Taxonomy" id="1295609"/>
    <lineage>
        <taxon>Bacteria</taxon>
        <taxon>Pseudomonadati</taxon>
        <taxon>Thermodesulfobacteriota</taxon>
        <taxon>Thermodesulfobacteria</taxon>
        <taxon>Thermodesulfobacteriales</taxon>
        <taxon>Thermodesulfobacteriaceae</taxon>
        <taxon>Thermodesulfobacterium</taxon>
    </lineage>
</organism>
<accession>A0A2N7PNV5</accession>
<dbReference type="PROSITE" id="PS50106">
    <property type="entry name" value="PDZ"/>
    <property type="match status" value="1"/>
</dbReference>
<dbReference type="SUPFAM" id="SSF50156">
    <property type="entry name" value="PDZ domain-like"/>
    <property type="match status" value="2"/>
</dbReference>
<feature type="binding site" evidence="15">
    <location>
        <position position="161"/>
    </location>
    <ligand>
        <name>substrate</name>
    </ligand>
</feature>
<feature type="binding site" evidence="15">
    <location>
        <begin position="233"/>
        <end position="235"/>
    </location>
    <ligand>
        <name>substrate</name>
    </ligand>
</feature>
<sequence length="496" mass="53988">MKKFSGSSYKLIIFLVIFAFALGLFAKTFIDKTGIFKSRELIAEDGTTISKSLEVANELSEAFSYVAEKAAPAVVYIETEKVVSMPRDIFPFEFFGDEIFKRFFSPPRYRQRGAGSGFIISQDGYVVTNNHVIQGAQKITVKLLDGRNFEAKIIGTDPFSDIALLKIDAKNLPTLTLGDSDSIKVGEWVIAIGNPFGLSHTVTVGVVSAKGRSGIGISDVEDFIQTDAAINPGNSGGPLLNLKGEVIGMNTAIFTRSGGYMGIGFAIPSNIVKTVAEQLKTKGKVERGYLGVYIQDLTPTLAKELGLKTTEGALITDVRPGSPAEKYGLKEKDVVISYNGKPVKNASELKNYVILTKPGTEVEIGIIRNGKEMKIKVKIEAQKEGLIISRAEMSNLEEFLENLGLIVEDITPEIAKKLGLSSLKGVIITEVIPETPADYAGLTPGLIIDEVNRKKINNLNEFFQALKPSLETKKVLLGIRTSKGRYYITLKLESEG</sequence>
<evidence type="ECO:0000256" key="7">
    <source>
        <dbReference type="ARBA" id="ARBA00022729"/>
    </source>
</evidence>
<dbReference type="CDD" id="cd10839">
    <property type="entry name" value="cpPDZ1_DegP-like"/>
    <property type="match status" value="1"/>
</dbReference>
<evidence type="ECO:0000256" key="6">
    <source>
        <dbReference type="ARBA" id="ARBA00022670"/>
    </source>
</evidence>
<evidence type="ECO:0000313" key="17">
    <source>
        <dbReference type="EMBL" id="PMP67468.1"/>
    </source>
</evidence>
<dbReference type="AlphaFoldDB" id="A0A2N7PNV5"/>
<evidence type="ECO:0000256" key="15">
    <source>
        <dbReference type="PIRSR" id="PIRSR611782-2"/>
    </source>
</evidence>
<feature type="active site" description="Charge relay system" evidence="14">
    <location>
        <position position="161"/>
    </location>
</feature>
<keyword evidence="8" id="KW-0677">Repeat</keyword>
<dbReference type="Pfam" id="PF13180">
    <property type="entry name" value="PDZ_2"/>
    <property type="match status" value="1"/>
</dbReference>
<dbReference type="Gene3D" id="2.40.10.120">
    <property type="match status" value="1"/>
</dbReference>
<dbReference type="SUPFAM" id="SSF50494">
    <property type="entry name" value="Trypsin-like serine proteases"/>
    <property type="match status" value="1"/>
</dbReference>
<proteinExistence type="inferred from homology"/>
<comment type="subcellular location">
    <subcellularLocation>
        <location evidence="2">Periplasm</location>
    </subcellularLocation>
</comment>
<evidence type="ECO:0000256" key="5">
    <source>
        <dbReference type="ARBA" id="ARBA00013958"/>
    </source>
</evidence>
<keyword evidence="11" id="KW-0720">Serine protease</keyword>
<dbReference type="GO" id="GO:0006508">
    <property type="term" value="P:proteolysis"/>
    <property type="evidence" value="ECO:0007669"/>
    <property type="project" value="UniProtKB-KW"/>
</dbReference>
<dbReference type="NCBIfam" id="TIGR02037">
    <property type="entry name" value="degP_htrA_DO"/>
    <property type="match status" value="1"/>
</dbReference>
<keyword evidence="9" id="KW-0574">Periplasm</keyword>
<dbReference type="PRINTS" id="PR00834">
    <property type="entry name" value="PROTEASES2C"/>
</dbReference>
<comment type="similarity">
    <text evidence="3">Belongs to the peptidase S1C family.</text>
</comment>
<dbReference type="GO" id="GO:0042597">
    <property type="term" value="C:periplasmic space"/>
    <property type="evidence" value="ECO:0007669"/>
    <property type="project" value="UniProtKB-SubCell"/>
</dbReference>
<dbReference type="InterPro" id="IPR036034">
    <property type="entry name" value="PDZ_sf"/>
</dbReference>
<evidence type="ECO:0000256" key="12">
    <source>
        <dbReference type="ARBA" id="ARBA00023016"/>
    </source>
</evidence>
<dbReference type="GO" id="GO:0004252">
    <property type="term" value="F:serine-type endopeptidase activity"/>
    <property type="evidence" value="ECO:0007669"/>
    <property type="project" value="InterPro"/>
</dbReference>
<feature type="active site" description="Charge relay system" evidence="14">
    <location>
        <position position="235"/>
    </location>
</feature>
<evidence type="ECO:0000256" key="10">
    <source>
        <dbReference type="ARBA" id="ARBA00022801"/>
    </source>
</evidence>
<dbReference type="FunFam" id="2.40.10.10:FF:000001">
    <property type="entry name" value="Periplasmic serine protease DegS"/>
    <property type="match status" value="1"/>
</dbReference>
<dbReference type="InterPro" id="IPR001940">
    <property type="entry name" value="Peptidase_S1C"/>
</dbReference>
<evidence type="ECO:0000256" key="2">
    <source>
        <dbReference type="ARBA" id="ARBA00004418"/>
    </source>
</evidence>
<dbReference type="SMART" id="SM00228">
    <property type="entry name" value="PDZ"/>
    <property type="match status" value="2"/>
</dbReference>
<dbReference type="Gene3D" id="2.30.42.10">
    <property type="match status" value="2"/>
</dbReference>
<evidence type="ECO:0000256" key="8">
    <source>
        <dbReference type="ARBA" id="ARBA00022737"/>
    </source>
</evidence>
<protein>
    <recommendedName>
        <fullName evidence="5">Probable periplasmic serine endoprotease DegP-like</fullName>
        <ecNumber evidence="4">3.4.21.107</ecNumber>
    </recommendedName>
    <alternativeName>
        <fullName evidence="13">Protease Do</fullName>
    </alternativeName>
</protein>
<feature type="binding site" evidence="15">
    <location>
        <position position="131"/>
    </location>
    <ligand>
        <name>substrate</name>
    </ligand>
</feature>
<evidence type="ECO:0000256" key="13">
    <source>
        <dbReference type="ARBA" id="ARBA00032850"/>
    </source>
</evidence>
<evidence type="ECO:0000256" key="11">
    <source>
        <dbReference type="ARBA" id="ARBA00022825"/>
    </source>
</evidence>
<dbReference type="Pfam" id="PF17820">
    <property type="entry name" value="PDZ_6"/>
    <property type="match status" value="1"/>
</dbReference>
<evidence type="ECO:0000256" key="3">
    <source>
        <dbReference type="ARBA" id="ARBA00010541"/>
    </source>
</evidence>
<feature type="active site" description="Charge relay system" evidence="14">
    <location>
        <position position="131"/>
    </location>
</feature>